<dbReference type="Proteomes" id="UP000186922">
    <property type="component" value="Unassembled WGS sequence"/>
</dbReference>
<proteinExistence type="predicted"/>
<evidence type="ECO:0000313" key="1">
    <source>
        <dbReference type="EMBL" id="GAU89005.1"/>
    </source>
</evidence>
<keyword evidence="2" id="KW-1185">Reference proteome</keyword>
<sequence length="101" mass="11442">MWTKQKSRCLGQPTILFVARTEILGSLFTISHRKSEFFRKKNEESDVPLLFASSESSPCKFVYFPRLPPAASLLGTVIRSGTEGRDSSRVVTRCLKIQNVY</sequence>
<reference evidence="1 2" key="1">
    <citation type="journal article" date="2016" name="Nat. Commun.">
        <title>Extremotolerant tardigrade genome and improved radiotolerance of human cultured cells by tardigrade-unique protein.</title>
        <authorList>
            <person name="Hashimoto T."/>
            <person name="Horikawa D.D."/>
            <person name="Saito Y."/>
            <person name="Kuwahara H."/>
            <person name="Kozuka-Hata H."/>
            <person name="Shin-I T."/>
            <person name="Minakuchi Y."/>
            <person name="Ohishi K."/>
            <person name="Motoyama A."/>
            <person name="Aizu T."/>
            <person name="Enomoto A."/>
            <person name="Kondo K."/>
            <person name="Tanaka S."/>
            <person name="Hara Y."/>
            <person name="Koshikawa S."/>
            <person name="Sagara H."/>
            <person name="Miura T."/>
            <person name="Yokobori S."/>
            <person name="Miyagawa K."/>
            <person name="Suzuki Y."/>
            <person name="Kubo T."/>
            <person name="Oyama M."/>
            <person name="Kohara Y."/>
            <person name="Fujiyama A."/>
            <person name="Arakawa K."/>
            <person name="Katayama T."/>
            <person name="Toyoda A."/>
            <person name="Kunieda T."/>
        </authorList>
    </citation>
    <scope>NUCLEOTIDE SEQUENCE [LARGE SCALE GENOMIC DNA]</scope>
    <source>
        <strain evidence="1 2">YOKOZUNA-1</strain>
    </source>
</reference>
<gene>
    <name evidence="1" type="primary">RvY_01604-1</name>
    <name evidence="1" type="synonym">RvY_01604.1</name>
    <name evidence="1" type="ORF">RvY_01604</name>
</gene>
<organism evidence="1 2">
    <name type="scientific">Ramazzottius varieornatus</name>
    <name type="common">Water bear</name>
    <name type="synonym">Tardigrade</name>
    <dbReference type="NCBI Taxonomy" id="947166"/>
    <lineage>
        <taxon>Eukaryota</taxon>
        <taxon>Metazoa</taxon>
        <taxon>Ecdysozoa</taxon>
        <taxon>Tardigrada</taxon>
        <taxon>Eutardigrada</taxon>
        <taxon>Parachela</taxon>
        <taxon>Hypsibioidea</taxon>
        <taxon>Ramazzottiidae</taxon>
        <taxon>Ramazzottius</taxon>
    </lineage>
</organism>
<dbReference type="AlphaFoldDB" id="A0A1D1UKS3"/>
<dbReference type="EMBL" id="BDGG01000001">
    <property type="protein sequence ID" value="GAU89005.1"/>
    <property type="molecule type" value="Genomic_DNA"/>
</dbReference>
<evidence type="ECO:0000313" key="2">
    <source>
        <dbReference type="Proteomes" id="UP000186922"/>
    </source>
</evidence>
<accession>A0A1D1UKS3</accession>
<comment type="caution">
    <text evidence="1">The sequence shown here is derived from an EMBL/GenBank/DDBJ whole genome shotgun (WGS) entry which is preliminary data.</text>
</comment>
<name>A0A1D1UKS3_RAMVA</name>
<protein>
    <submittedName>
        <fullName evidence="1">Uncharacterized protein</fullName>
    </submittedName>
</protein>